<reference evidence="3 4" key="1">
    <citation type="submission" date="2018-03" db="EMBL/GenBank/DDBJ databases">
        <title>Characteristics and genome of n-alkane degrading marine bacteria Gordonia iterans isolated from crude oil contaminated in Tae-an, South Korea.</title>
        <authorList>
            <person name="Lee S.-S."/>
            <person name="Kim H."/>
        </authorList>
    </citation>
    <scope>NUCLEOTIDE SEQUENCE [LARGE SCALE GENOMIC DNA]</scope>
    <source>
        <strain evidence="3 4">Co17</strain>
    </source>
</reference>
<dbReference type="AlphaFoldDB" id="A0A2S0KJK4"/>
<dbReference type="InterPro" id="IPR050791">
    <property type="entry name" value="Aldo-Keto_reductase"/>
</dbReference>
<keyword evidence="1" id="KW-0560">Oxidoreductase</keyword>
<dbReference type="GO" id="GO:0016491">
    <property type="term" value="F:oxidoreductase activity"/>
    <property type="evidence" value="ECO:0007669"/>
    <property type="project" value="UniProtKB-KW"/>
</dbReference>
<evidence type="ECO:0000259" key="2">
    <source>
        <dbReference type="Pfam" id="PF00248"/>
    </source>
</evidence>
<dbReference type="Gene3D" id="3.20.20.100">
    <property type="entry name" value="NADP-dependent oxidoreductase domain"/>
    <property type="match status" value="1"/>
</dbReference>
<protein>
    <submittedName>
        <fullName evidence="3">Aldo/keto reductase</fullName>
    </submittedName>
</protein>
<dbReference type="RefSeq" id="WP_105943560.1">
    <property type="nucleotide sequence ID" value="NZ_CP027433.1"/>
</dbReference>
<dbReference type="KEGG" id="git:C6V83_17925"/>
<accession>A0A2S0KJK4</accession>
<dbReference type="SUPFAM" id="SSF51430">
    <property type="entry name" value="NAD(P)-linked oxidoreductase"/>
    <property type="match status" value="1"/>
</dbReference>
<evidence type="ECO:0000256" key="1">
    <source>
        <dbReference type="ARBA" id="ARBA00023002"/>
    </source>
</evidence>
<keyword evidence="4" id="KW-1185">Reference proteome</keyword>
<dbReference type="InterPro" id="IPR023210">
    <property type="entry name" value="NADP_OxRdtase_dom"/>
</dbReference>
<dbReference type="Pfam" id="PF00248">
    <property type="entry name" value="Aldo_ket_red"/>
    <property type="match status" value="1"/>
</dbReference>
<dbReference type="PRINTS" id="PR00069">
    <property type="entry name" value="ALDKETRDTASE"/>
</dbReference>
<dbReference type="PANTHER" id="PTHR43625">
    <property type="entry name" value="AFLATOXIN B1 ALDEHYDE REDUCTASE"/>
    <property type="match status" value="1"/>
</dbReference>
<proteinExistence type="predicted"/>
<name>A0A2S0KJK4_9ACTN</name>
<dbReference type="Proteomes" id="UP000239814">
    <property type="component" value="Chromosome"/>
</dbReference>
<feature type="domain" description="NADP-dependent oxidoreductase" evidence="2">
    <location>
        <begin position="15"/>
        <end position="320"/>
    </location>
</feature>
<evidence type="ECO:0000313" key="3">
    <source>
        <dbReference type="EMBL" id="AVM01857.1"/>
    </source>
</evidence>
<organism evidence="3 4">
    <name type="scientific">Gordonia iterans</name>
    <dbReference type="NCBI Taxonomy" id="1004901"/>
    <lineage>
        <taxon>Bacteria</taxon>
        <taxon>Bacillati</taxon>
        <taxon>Actinomycetota</taxon>
        <taxon>Actinomycetes</taxon>
        <taxon>Mycobacteriales</taxon>
        <taxon>Gordoniaceae</taxon>
        <taxon>Gordonia</taxon>
    </lineage>
</organism>
<dbReference type="OrthoDB" id="9768793at2"/>
<evidence type="ECO:0000313" key="4">
    <source>
        <dbReference type="Proteomes" id="UP000239814"/>
    </source>
</evidence>
<gene>
    <name evidence="3" type="ORF">C6V83_17925</name>
</gene>
<dbReference type="GO" id="GO:0005737">
    <property type="term" value="C:cytoplasm"/>
    <property type="evidence" value="ECO:0007669"/>
    <property type="project" value="TreeGrafter"/>
</dbReference>
<dbReference type="EMBL" id="CP027433">
    <property type="protein sequence ID" value="AVM01857.1"/>
    <property type="molecule type" value="Genomic_DNA"/>
</dbReference>
<dbReference type="InterPro" id="IPR020471">
    <property type="entry name" value="AKR"/>
</dbReference>
<dbReference type="PANTHER" id="PTHR43625:SF77">
    <property type="entry name" value="ALDO-KETO REDUCTASE"/>
    <property type="match status" value="1"/>
</dbReference>
<sequence>MHTTTLGDGLDTSAMGFGAMAVTPVYGGTDDATALAVLNAAVDAGITFIDTADVYGAPEPGTDGPAGTNERLVARLLADRRDDVVLATKFGITGRIGSVIEAGAKRTRGDREYVRRSCDASLQRLGTDVIDLWYLHRRDPDVPIEETVGAMSDMVAAGKVRHLGLSEVTAPELHAAQSVWPIAAVQSEWSLWSRDVEKRVVPACAELGVGFVPYSPLGRGFLTGTLTREQVAADLRGATTRTGENWAANQQVVDVVTGVARRLGATNAQVALAWLYAAGRRAGLPVVPIPGTRSIDRLAENAAAVDLVLDDDAVAELDGVAGLVVGDRNIVADPAWISSGRE</sequence>
<dbReference type="InterPro" id="IPR036812">
    <property type="entry name" value="NAD(P)_OxRdtase_dom_sf"/>
</dbReference>